<dbReference type="InterPro" id="IPR039528">
    <property type="entry name" value="DPM1-like"/>
</dbReference>
<dbReference type="InterPro" id="IPR001173">
    <property type="entry name" value="Glyco_trans_2-like"/>
</dbReference>
<dbReference type="Gene3D" id="3.90.550.10">
    <property type="entry name" value="Spore Coat Polysaccharide Biosynthesis Protein SpsA, Chain A"/>
    <property type="match status" value="1"/>
</dbReference>
<protein>
    <recommendedName>
        <fullName evidence="4">Glycosyltransferase 2-like domain-containing protein</fullName>
    </recommendedName>
</protein>
<dbReference type="GO" id="GO:0016020">
    <property type="term" value="C:membrane"/>
    <property type="evidence" value="ECO:0007669"/>
    <property type="project" value="GOC"/>
</dbReference>
<dbReference type="PANTHER" id="PTHR43398">
    <property type="entry name" value="DOLICHOL-PHOSPHATE MANNOSYLTRANSFERASE SUBUNIT 1"/>
    <property type="match status" value="1"/>
</dbReference>
<sequence length="317" mass="34867">MLQLAATAGAEAEAAIRGSGETVDKARLQQRWSEWLGQVVPGQVHPAVYESLMRAFVGGAHAGNPEPPDWLLLPESRPASCILTAMNEERTIGSVLEQLVRMPLQEIIVVVNGSADRTRDIAETFEGVKVLHYEKALGHDVGRTLGAKEAQGDLLLFMDADFAVPGELLLPFFLEIRNGADIVLNDISPFVDRFDRRDEVTIMKEFLNRVLDRNDLSVNSLTAVPHVMTRQAAWRIGLEKLAVPPLAQVLALEAGLRVGKGGHVNVVKQNRLRTSNTGAKNPVAEMIIGDHMEALSQLIKLKGPRLAYADTVRQRRR</sequence>
<keyword evidence="3" id="KW-0808">Transferase</keyword>
<dbReference type="AlphaFoldDB" id="A0A8J4H4Q9"/>
<dbReference type="EMBL" id="BOVK01000015">
    <property type="protein sequence ID" value="GIQ68508.1"/>
    <property type="molecule type" value="Genomic_DNA"/>
</dbReference>
<evidence type="ECO:0000256" key="2">
    <source>
        <dbReference type="ARBA" id="ARBA00022676"/>
    </source>
</evidence>
<name>A0A8J4H4Q9_9BACL</name>
<dbReference type="InterPro" id="IPR029044">
    <property type="entry name" value="Nucleotide-diphossugar_trans"/>
</dbReference>
<comment type="caution">
    <text evidence="5">The sequence shown here is derived from an EMBL/GenBank/DDBJ whole genome shotgun (WGS) entry which is preliminary data.</text>
</comment>
<dbReference type="SUPFAM" id="SSF53448">
    <property type="entry name" value="Nucleotide-diphospho-sugar transferases"/>
    <property type="match status" value="1"/>
</dbReference>
<dbReference type="GO" id="GO:0009247">
    <property type="term" value="P:glycolipid biosynthetic process"/>
    <property type="evidence" value="ECO:0007669"/>
    <property type="project" value="TreeGrafter"/>
</dbReference>
<keyword evidence="6" id="KW-1185">Reference proteome</keyword>
<feature type="domain" description="Glycosyltransferase 2-like" evidence="4">
    <location>
        <begin position="80"/>
        <end position="196"/>
    </location>
</feature>
<reference evidence="5" key="1">
    <citation type="submission" date="2021-04" db="EMBL/GenBank/DDBJ databases">
        <title>Draft genome sequence of Xylanibacillus composti strain K13.</title>
        <authorList>
            <person name="Uke A."/>
            <person name="Chhe C."/>
            <person name="Baramee S."/>
            <person name="Kosugi A."/>
        </authorList>
    </citation>
    <scope>NUCLEOTIDE SEQUENCE</scope>
    <source>
        <strain evidence="5">K13</strain>
    </source>
</reference>
<evidence type="ECO:0000259" key="4">
    <source>
        <dbReference type="Pfam" id="PF00535"/>
    </source>
</evidence>
<dbReference type="Pfam" id="PF00535">
    <property type="entry name" value="Glycos_transf_2"/>
    <property type="match status" value="1"/>
</dbReference>
<organism evidence="5 6">
    <name type="scientific">Xylanibacillus composti</name>
    <dbReference type="NCBI Taxonomy" id="1572762"/>
    <lineage>
        <taxon>Bacteria</taxon>
        <taxon>Bacillati</taxon>
        <taxon>Bacillota</taxon>
        <taxon>Bacilli</taxon>
        <taxon>Bacillales</taxon>
        <taxon>Paenibacillaceae</taxon>
        <taxon>Xylanibacillus</taxon>
    </lineage>
</organism>
<accession>A0A8J4H4Q9</accession>
<proteinExistence type="inferred from homology"/>
<dbReference type="Proteomes" id="UP000677918">
    <property type="component" value="Unassembled WGS sequence"/>
</dbReference>
<comment type="similarity">
    <text evidence="1">Belongs to the glycosyltransferase 2 family.</text>
</comment>
<dbReference type="GO" id="GO:0004582">
    <property type="term" value="F:dolichyl-phosphate beta-D-mannosyltransferase activity"/>
    <property type="evidence" value="ECO:0007669"/>
    <property type="project" value="InterPro"/>
</dbReference>
<evidence type="ECO:0000256" key="1">
    <source>
        <dbReference type="ARBA" id="ARBA00006739"/>
    </source>
</evidence>
<dbReference type="PANTHER" id="PTHR43398:SF1">
    <property type="entry name" value="DOLICHOL-PHOSPHATE MANNOSYLTRANSFERASE SUBUNIT 1"/>
    <property type="match status" value="1"/>
</dbReference>
<gene>
    <name evidence="5" type="ORF">XYCOK13_13320</name>
</gene>
<keyword evidence="2" id="KW-0328">Glycosyltransferase</keyword>
<evidence type="ECO:0000313" key="5">
    <source>
        <dbReference type="EMBL" id="GIQ68508.1"/>
    </source>
</evidence>
<evidence type="ECO:0000313" key="6">
    <source>
        <dbReference type="Proteomes" id="UP000677918"/>
    </source>
</evidence>
<evidence type="ECO:0000256" key="3">
    <source>
        <dbReference type="ARBA" id="ARBA00022679"/>
    </source>
</evidence>